<reference evidence="3" key="1">
    <citation type="journal article" date="2019" name="Int. J. Syst. Evol. Microbiol.">
        <title>The Global Catalogue of Microorganisms (GCM) 10K type strain sequencing project: providing services to taxonomists for standard genome sequencing and annotation.</title>
        <authorList>
            <consortium name="The Broad Institute Genomics Platform"/>
            <consortium name="The Broad Institute Genome Sequencing Center for Infectious Disease"/>
            <person name="Wu L."/>
            <person name="Ma J."/>
        </authorList>
    </citation>
    <scope>NUCLEOTIDE SEQUENCE [LARGE SCALE GENOMIC DNA]</scope>
    <source>
        <strain evidence="3">KCTC 22232</strain>
    </source>
</reference>
<evidence type="ECO:0000313" key="3">
    <source>
        <dbReference type="Proteomes" id="UP000621898"/>
    </source>
</evidence>
<gene>
    <name evidence="2" type="ORF">GCM10008098_03530</name>
</gene>
<dbReference type="Pfam" id="PF04536">
    <property type="entry name" value="TPM_phosphatase"/>
    <property type="match status" value="1"/>
</dbReference>
<protein>
    <submittedName>
        <fullName evidence="2">Membrane protein</fullName>
    </submittedName>
</protein>
<sequence>MARMQRMLTNLFGGWFQLRRRFPAALLDEMATAIAAGERTHLGEVCFAVESRLAPLAVLDGLDAPARARQVFTQLRVWDTEHNSGVLFYVLMAEHRIEIVADRGIAARVTTAEWDAICARMRECYARGQWRDGSLEGIAAAHALLARHFPGSDNAKPDELPDRPVLL</sequence>
<accession>A0ABQ2ZKH8</accession>
<dbReference type="Gene3D" id="3.10.310.50">
    <property type="match status" value="1"/>
</dbReference>
<organism evidence="2 3">
    <name type="scientific">Rhodanobacter panaciterrae</name>
    <dbReference type="NCBI Taxonomy" id="490572"/>
    <lineage>
        <taxon>Bacteria</taxon>
        <taxon>Pseudomonadati</taxon>
        <taxon>Pseudomonadota</taxon>
        <taxon>Gammaproteobacteria</taxon>
        <taxon>Lysobacterales</taxon>
        <taxon>Rhodanobacteraceae</taxon>
        <taxon>Rhodanobacter</taxon>
    </lineage>
</organism>
<dbReference type="RefSeq" id="WP_189439467.1">
    <property type="nucleotide sequence ID" value="NZ_BMXT01000001.1"/>
</dbReference>
<dbReference type="InterPro" id="IPR007621">
    <property type="entry name" value="TPM_dom"/>
</dbReference>
<name>A0ABQ2ZKH8_9GAMM</name>
<dbReference type="Proteomes" id="UP000621898">
    <property type="component" value="Unassembled WGS sequence"/>
</dbReference>
<dbReference type="PANTHER" id="PTHR30373:SF8">
    <property type="entry name" value="BLL7265 PROTEIN"/>
    <property type="match status" value="1"/>
</dbReference>
<evidence type="ECO:0000313" key="2">
    <source>
        <dbReference type="EMBL" id="GGY15721.1"/>
    </source>
</evidence>
<dbReference type="PANTHER" id="PTHR30373">
    <property type="entry name" value="UPF0603 PROTEIN YGCG"/>
    <property type="match status" value="1"/>
</dbReference>
<comment type="caution">
    <text evidence="2">The sequence shown here is derived from an EMBL/GenBank/DDBJ whole genome shotgun (WGS) entry which is preliminary data.</text>
</comment>
<evidence type="ECO:0000259" key="1">
    <source>
        <dbReference type="Pfam" id="PF04536"/>
    </source>
</evidence>
<proteinExistence type="predicted"/>
<keyword evidence="3" id="KW-1185">Reference proteome</keyword>
<feature type="domain" description="TPM" evidence="1">
    <location>
        <begin position="29"/>
        <end position="142"/>
    </location>
</feature>
<dbReference type="EMBL" id="BMXT01000001">
    <property type="protein sequence ID" value="GGY15721.1"/>
    <property type="molecule type" value="Genomic_DNA"/>
</dbReference>